<proteinExistence type="predicted"/>
<name>A0AA88DIZ7_FICCA</name>
<sequence length="74" mass="7838">MVSRRLVTGCRRSSEIQHLLQFSCVSIAVPMPAGGCSNGGSRRPRLVSGLTRGSREGSAEVHDREGCGAPRSGR</sequence>
<organism evidence="2 3">
    <name type="scientific">Ficus carica</name>
    <name type="common">Common fig</name>
    <dbReference type="NCBI Taxonomy" id="3494"/>
    <lineage>
        <taxon>Eukaryota</taxon>
        <taxon>Viridiplantae</taxon>
        <taxon>Streptophyta</taxon>
        <taxon>Embryophyta</taxon>
        <taxon>Tracheophyta</taxon>
        <taxon>Spermatophyta</taxon>
        <taxon>Magnoliopsida</taxon>
        <taxon>eudicotyledons</taxon>
        <taxon>Gunneridae</taxon>
        <taxon>Pentapetalae</taxon>
        <taxon>rosids</taxon>
        <taxon>fabids</taxon>
        <taxon>Rosales</taxon>
        <taxon>Moraceae</taxon>
        <taxon>Ficeae</taxon>
        <taxon>Ficus</taxon>
    </lineage>
</organism>
<dbReference type="Proteomes" id="UP001187192">
    <property type="component" value="Unassembled WGS sequence"/>
</dbReference>
<evidence type="ECO:0000313" key="2">
    <source>
        <dbReference type="EMBL" id="GMN48024.1"/>
    </source>
</evidence>
<protein>
    <submittedName>
        <fullName evidence="2">Uncharacterized protein</fullName>
    </submittedName>
</protein>
<gene>
    <name evidence="2" type="ORF">TIFTF001_017193</name>
</gene>
<feature type="region of interest" description="Disordered" evidence="1">
    <location>
        <begin position="35"/>
        <end position="74"/>
    </location>
</feature>
<dbReference type="EMBL" id="BTGU01000027">
    <property type="protein sequence ID" value="GMN48024.1"/>
    <property type="molecule type" value="Genomic_DNA"/>
</dbReference>
<keyword evidence="3" id="KW-1185">Reference proteome</keyword>
<evidence type="ECO:0000256" key="1">
    <source>
        <dbReference type="SAM" id="MobiDB-lite"/>
    </source>
</evidence>
<evidence type="ECO:0000313" key="3">
    <source>
        <dbReference type="Proteomes" id="UP001187192"/>
    </source>
</evidence>
<dbReference type="AlphaFoldDB" id="A0AA88DIZ7"/>
<feature type="compositionally biased region" description="Basic and acidic residues" evidence="1">
    <location>
        <begin position="53"/>
        <end position="66"/>
    </location>
</feature>
<accession>A0AA88DIZ7</accession>
<reference evidence="2" key="1">
    <citation type="submission" date="2023-07" db="EMBL/GenBank/DDBJ databases">
        <title>draft genome sequence of fig (Ficus carica).</title>
        <authorList>
            <person name="Takahashi T."/>
            <person name="Nishimura K."/>
        </authorList>
    </citation>
    <scope>NUCLEOTIDE SEQUENCE</scope>
</reference>
<comment type="caution">
    <text evidence="2">The sequence shown here is derived from an EMBL/GenBank/DDBJ whole genome shotgun (WGS) entry which is preliminary data.</text>
</comment>